<dbReference type="PROSITE" id="PS01117">
    <property type="entry name" value="HTH_MARR_1"/>
    <property type="match status" value="1"/>
</dbReference>
<evidence type="ECO:0000256" key="4">
    <source>
        <dbReference type="SAM" id="MobiDB-lite"/>
    </source>
</evidence>
<dbReference type="RefSeq" id="WP_016766587.1">
    <property type="nucleotide sequence ID" value="NZ_BCVB01000006.1"/>
</dbReference>
<dbReference type="EMBL" id="CP009920">
    <property type="protein sequence ID" value="AJI22486.1"/>
    <property type="molecule type" value="Genomic_DNA"/>
</dbReference>
<dbReference type="GO" id="GO:0003700">
    <property type="term" value="F:DNA-binding transcription factor activity"/>
    <property type="evidence" value="ECO:0007669"/>
    <property type="project" value="InterPro"/>
</dbReference>
<feature type="region of interest" description="Disordered" evidence="4">
    <location>
        <begin position="180"/>
        <end position="223"/>
    </location>
</feature>
<dbReference type="InterPro" id="IPR000835">
    <property type="entry name" value="HTH_MarR-typ"/>
</dbReference>
<organism evidence="5 6">
    <name type="scientific">Priestia megaterium (strain ATCC 14581 / DSM 32 / CCUG 1817 / JCM 2506 / NBRC 15308 / NCIMB 9376 / NCTC 10342 / NRRL B-14308 / VKM B-512 / Ford 19)</name>
    <name type="common">Bacillus megaterium</name>
    <dbReference type="NCBI Taxonomy" id="1348623"/>
    <lineage>
        <taxon>Bacteria</taxon>
        <taxon>Bacillati</taxon>
        <taxon>Bacillota</taxon>
        <taxon>Bacilli</taxon>
        <taxon>Bacillales</taxon>
        <taxon>Bacillaceae</taxon>
        <taxon>Priestia</taxon>
    </lineage>
</organism>
<dbReference type="AlphaFoldDB" id="A0A0B6AG54"/>
<dbReference type="InterPro" id="IPR036390">
    <property type="entry name" value="WH_DNA-bd_sf"/>
</dbReference>
<dbReference type="InterPro" id="IPR036388">
    <property type="entry name" value="WH-like_DNA-bd_sf"/>
</dbReference>
<accession>A0A0B6AG54</accession>
<evidence type="ECO:0000256" key="1">
    <source>
        <dbReference type="ARBA" id="ARBA00023015"/>
    </source>
</evidence>
<dbReference type="GO" id="GO:0006950">
    <property type="term" value="P:response to stress"/>
    <property type="evidence" value="ECO:0007669"/>
    <property type="project" value="TreeGrafter"/>
</dbReference>
<evidence type="ECO:0000313" key="5">
    <source>
        <dbReference type="EMBL" id="AJI22486.1"/>
    </source>
</evidence>
<dbReference type="PRINTS" id="PR00598">
    <property type="entry name" value="HTHMARR"/>
</dbReference>
<dbReference type="PANTHER" id="PTHR33164">
    <property type="entry name" value="TRANSCRIPTIONAL REGULATOR, MARR FAMILY"/>
    <property type="match status" value="1"/>
</dbReference>
<dbReference type="InterPro" id="IPR011991">
    <property type="entry name" value="ArsR-like_HTH"/>
</dbReference>
<keyword evidence="3" id="KW-0804">Transcription</keyword>
<dbReference type="GO" id="GO:0003677">
    <property type="term" value="F:DNA binding"/>
    <property type="evidence" value="ECO:0007669"/>
    <property type="project" value="UniProtKB-KW"/>
</dbReference>
<reference evidence="5 6" key="1">
    <citation type="journal article" date="2015" name="Genome Announc.">
        <title>Complete genome sequences for 35 biothreat assay-relevant bacillus species.</title>
        <authorList>
            <person name="Johnson S.L."/>
            <person name="Daligault H.E."/>
            <person name="Davenport K.W."/>
            <person name="Jaissle J."/>
            <person name="Frey K.G."/>
            <person name="Ladner J.T."/>
            <person name="Broomall S.M."/>
            <person name="Bishop-Lilly K.A."/>
            <person name="Bruce D.C."/>
            <person name="Gibbons H.S."/>
            <person name="Coyne S.R."/>
            <person name="Lo C.C."/>
            <person name="Meincke L."/>
            <person name="Munk A.C."/>
            <person name="Koroleva G.I."/>
            <person name="Rosenzweig C.N."/>
            <person name="Palacios G.F."/>
            <person name="Redden C.L."/>
            <person name="Minogue T.D."/>
            <person name="Chain P.S."/>
        </authorList>
    </citation>
    <scope>NUCLEOTIDE SEQUENCE [LARGE SCALE GENOMIC DNA]</scope>
    <source>
        <strain evidence="6">ATCC 14581 / DSM 32 / JCM 2506 / NBRC 15308 / NCIMB 9376 / NCTC 10342 / NRRL B-14308 / VKM B-512</strain>
    </source>
</reference>
<keyword evidence="1" id="KW-0805">Transcription regulation</keyword>
<dbReference type="CDD" id="cd00090">
    <property type="entry name" value="HTH_ARSR"/>
    <property type="match status" value="1"/>
</dbReference>
<keyword evidence="2 5" id="KW-0238">DNA-binding</keyword>
<protein>
    <submittedName>
        <fullName evidence="5">Winged helix DNA-binding domain protein</fullName>
    </submittedName>
</protein>
<feature type="compositionally biased region" description="Basic and acidic residues" evidence="4">
    <location>
        <begin position="212"/>
        <end position="223"/>
    </location>
</feature>
<dbReference type="KEGG" id="bmeg:BG04_319"/>
<dbReference type="Proteomes" id="UP000031829">
    <property type="component" value="Chromosome"/>
</dbReference>
<dbReference type="InterPro" id="IPR023187">
    <property type="entry name" value="Tscrpt_reg_MarR-type_CS"/>
</dbReference>
<name>A0A0B6AG54_PRIM2</name>
<proteinExistence type="predicted"/>
<dbReference type="GeneID" id="93643831"/>
<evidence type="ECO:0000256" key="3">
    <source>
        <dbReference type="ARBA" id="ARBA00023163"/>
    </source>
</evidence>
<sequence length="223" mass="26379">MNERDNEYLHEQDLIDQFFRFQRQLARYQRHYFVNRRDAGALGDQHRGQGRILKLLKLQPKTTQKELSYLLDMRPQSIGELLSKLERKGYIVRTPSEKDRRVLSVELTEAGLEAIEATEEQDNNSGIFDVLSEEEQDTLSHLMQKLNTYLDEEMLKQGHDENQEFRRHNDLRGFGPHHRFFGGDPEHGPRSFGRGPWGDGAEFRTPRFRNRNPRETNRDNNEK</sequence>
<dbReference type="PANTHER" id="PTHR33164:SF101">
    <property type="entry name" value="TRANSCRIPTIONAL REPRESSOR MPRA"/>
    <property type="match status" value="1"/>
</dbReference>
<evidence type="ECO:0000256" key="2">
    <source>
        <dbReference type="ARBA" id="ARBA00023125"/>
    </source>
</evidence>
<evidence type="ECO:0000313" key="6">
    <source>
        <dbReference type="Proteomes" id="UP000031829"/>
    </source>
</evidence>
<gene>
    <name evidence="5" type="ORF">BG04_319</name>
</gene>
<dbReference type="SUPFAM" id="SSF46785">
    <property type="entry name" value="Winged helix' DNA-binding domain"/>
    <property type="match status" value="1"/>
</dbReference>
<dbReference type="Gene3D" id="1.10.10.10">
    <property type="entry name" value="Winged helix-like DNA-binding domain superfamily/Winged helix DNA-binding domain"/>
    <property type="match status" value="1"/>
</dbReference>
<dbReference type="HOGENOM" id="CLU_083287_14_1_9"/>
<dbReference type="Pfam" id="PF01047">
    <property type="entry name" value="MarR"/>
    <property type="match status" value="1"/>
</dbReference>
<dbReference type="PROSITE" id="PS50995">
    <property type="entry name" value="HTH_MARR_2"/>
    <property type="match status" value="1"/>
</dbReference>
<dbReference type="InterPro" id="IPR039422">
    <property type="entry name" value="MarR/SlyA-like"/>
</dbReference>
<dbReference type="SMART" id="SM00347">
    <property type="entry name" value="HTH_MARR"/>
    <property type="match status" value="1"/>
</dbReference>